<evidence type="ECO:0000256" key="3">
    <source>
        <dbReference type="PROSITE-ProRule" id="PRU00182"/>
    </source>
</evidence>
<dbReference type="GO" id="GO:0008168">
    <property type="term" value="F:methyltransferase activity"/>
    <property type="evidence" value="ECO:0007669"/>
    <property type="project" value="UniProtKB-KW"/>
</dbReference>
<dbReference type="InterPro" id="IPR047048">
    <property type="entry name" value="TlyA"/>
</dbReference>
<dbReference type="PANTHER" id="PTHR32319">
    <property type="entry name" value="BACTERIAL HEMOLYSIN-LIKE PROTEIN"/>
    <property type="match status" value="1"/>
</dbReference>
<dbReference type="SUPFAM" id="SSF55174">
    <property type="entry name" value="Alpha-L RNA-binding motif"/>
    <property type="match status" value="1"/>
</dbReference>
<evidence type="ECO:0000256" key="1">
    <source>
        <dbReference type="ARBA" id="ARBA00022884"/>
    </source>
</evidence>
<dbReference type="InterPro" id="IPR002877">
    <property type="entry name" value="RNA_MeTrfase_FtsJ_dom"/>
</dbReference>
<reference evidence="5" key="2">
    <citation type="journal article" date="2021" name="PeerJ">
        <title>Extensive microbial diversity within the chicken gut microbiome revealed by metagenomics and culture.</title>
        <authorList>
            <person name="Gilroy R."/>
            <person name="Ravi A."/>
            <person name="Getino M."/>
            <person name="Pursley I."/>
            <person name="Horton D.L."/>
            <person name="Alikhan N.F."/>
            <person name="Baker D."/>
            <person name="Gharbi K."/>
            <person name="Hall N."/>
            <person name="Watson M."/>
            <person name="Adriaenssens E.M."/>
            <person name="Foster-Nyarko E."/>
            <person name="Jarju S."/>
            <person name="Secka A."/>
            <person name="Antonio M."/>
            <person name="Oren A."/>
            <person name="Chaudhuri R.R."/>
            <person name="La Ragione R."/>
            <person name="Hildebrand F."/>
            <person name="Pallen M.J."/>
        </authorList>
    </citation>
    <scope>NUCLEOTIDE SEQUENCE</scope>
    <source>
        <strain evidence="5">ChiW25-3613</strain>
    </source>
</reference>
<sequence>MRLDRHLAEKFGSRNKAAAAIERGIVRVNGMIRPASYDVKEGDVIDVAEEGISFVSAGGYKLYKALTDFNFSVKDKAFADIGASTGGFTDCLLKCGAKKVYCIDVGESQLDKSLMDKNIVVIDNFNARNLRKDMFEEELDGITIDVSFISLTYLFEAVCEVLCHAKYVLALIKPQFECGSRTVGKNGIVRGEKRHREIIDKIYASCISCGLAPMALTNAPEVKGKNLEYVVLLEKGGEPVQFEKLIAGVKL</sequence>
<dbReference type="InterPro" id="IPR002942">
    <property type="entry name" value="S4_RNA-bd"/>
</dbReference>
<evidence type="ECO:0000313" key="5">
    <source>
        <dbReference type="EMBL" id="HIR39460.1"/>
    </source>
</evidence>
<dbReference type="AlphaFoldDB" id="A0A9D1AG66"/>
<dbReference type="InterPro" id="IPR036986">
    <property type="entry name" value="S4_RNA-bd_sf"/>
</dbReference>
<dbReference type="InterPro" id="IPR029063">
    <property type="entry name" value="SAM-dependent_MTases_sf"/>
</dbReference>
<comment type="caution">
    <text evidence="5">The sequence shown here is derived from an EMBL/GenBank/DDBJ whole genome shotgun (WGS) entry which is preliminary data.</text>
</comment>
<keyword evidence="5" id="KW-0808">Transferase</keyword>
<dbReference type="GO" id="GO:0032259">
    <property type="term" value="P:methylation"/>
    <property type="evidence" value="ECO:0007669"/>
    <property type="project" value="UniProtKB-KW"/>
</dbReference>
<keyword evidence="1 3" id="KW-0694">RNA-binding</keyword>
<dbReference type="Proteomes" id="UP000824179">
    <property type="component" value="Unassembled WGS sequence"/>
</dbReference>
<dbReference type="SUPFAM" id="SSF53335">
    <property type="entry name" value="S-adenosyl-L-methionine-dependent methyltransferases"/>
    <property type="match status" value="1"/>
</dbReference>
<dbReference type="Pfam" id="PF01728">
    <property type="entry name" value="FtsJ"/>
    <property type="match status" value="1"/>
</dbReference>
<dbReference type="EMBL" id="DVHB01000062">
    <property type="protein sequence ID" value="HIR39460.1"/>
    <property type="molecule type" value="Genomic_DNA"/>
</dbReference>
<keyword evidence="5" id="KW-0489">Methyltransferase</keyword>
<evidence type="ECO:0000256" key="2">
    <source>
        <dbReference type="ARBA" id="ARBA00029460"/>
    </source>
</evidence>
<dbReference type="Pfam" id="PF01479">
    <property type="entry name" value="S4"/>
    <property type="match status" value="1"/>
</dbReference>
<protein>
    <submittedName>
        <fullName evidence="5">TlyA family RNA methyltransferase</fullName>
    </submittedName>
</protein>
<proteinExistence type="inferred from homology"/>
<dbReference type="GO" id="GO:0003723">
    <property type="term" value="F:RNA binding"/>
    <property type="evidence" value="ECO:0007669"/>
    <property type="project" value="UniProtKB-KW"/>
</dbReference>
<dbReference type="Gene3D" id="3.10.290.10">
    <property type="entry name" value="RNA-binding S4 domain"/>
    <property type="match status" value="1"/>
</dbReference>
<dbReference type="PROSITE" id="PS50889">
    <property type="entry name" value="S4"/>
    <property type="match status" value="1"/>
</dbReference>
<dbReference type="PANTHER" id="PTHR32319:SF0">
    <property type="entry name" value="BACTERIAL HEMOLYSIN-LIKE PROTEIN"/>
    <property type="match status" value="1"/>
</dbReference>
<organism evidence="5 6">
    <name type="scientific">Candidatus Coproplasma stercoripullorum</name>
    <dbReference type="NCBI Taxonomy" id="2840751"/>
    <lineage>
        <taxon>Bacteria</taxon>
        <taxon>Bacillati</taxon>
        <taxon>Bacillota</taxon>
        <taxon>Clostridia</taxon>
        <taxon>Eubacteriales</taxon>
        <taxon>Candidatus Coproplasma</taxon>
    </lineage>
</organism>
<evidence type="ECO:0000313" key="6">
    <source>
        <dbReference type="Proteomes" id="UP000824179"/>
    </source>
</evidence>
<gene>
    <name evidence="5" type="ORF">IAB90_03660</name>
</gene>
<comment type="similarity">
    <text evidence="2">Belongs to the TlyA family.</text>
</comment>
<dbReference type="CDD" id="cd00165">
    <property type="entry name" value="S4"/>
    <property type="match status" value="1"/>
</dbReference>
<feature type="domain" description="RNA-binding S4" evidence="4">
    <location>
        <begin position="1"/>
        <end position="56"/>
    </location>
</feature>
<evidence type="ECO:0000259" key="4">
    <source>
        <dbReference type="SMART" id="SM00363"/>
    </source>
</evidence>
<accession>A0A9D1AG66</accession>
<dbReference type="Gene3D" id="3.40.50.150">
    <property type="entry name" value="Vaccinia Virus protein VP39"/>
    <property type="match status" value="1"/>
</dbReference>
<name>A0A9D1AG66_9FIRM</name>
<dbReference type="SMART" id="SM00363">
    <property type="entry name" value="S4"/>
    <property type="match status" value="1"/>
</dbReference>
<reference evidence="5" key="1">
    <citation type="submission" date="2020-10" db="EMBL/GenBank/DDBJ databases">
        <authorList>
            <person name="Gilroy R."/>
        </authorList>
    </citation>
    <scope>NUCLEOTIDE SEQUENCE</scope>
    <source>
        <strain evidence="5">ChiW25-3613</strain>
    </source>
</reference>